<evidence type="ECO:0000313" key="4">
    <source>
        <dbReference type="EMBL" id="MFC3849431.1"/>
    </source>
</evidence>
<keyword evidence="5" id="KW-1185">Reference proteome</keyword>
<protein>
    <submittedName>
        <fullName evidence="4">Flavin reductase family protein</fullName>
        <ecNumber evidence="4">1.-.-.-</ecNumber>
    </submittedName>
</protein>
<dbReference type="RefSeq" id="WP_377748430.1">
    <property type="nucleotide sequence ID" value="NZ_JBHRZN010000001.1"/>
</dbReference>
<dbReference type="PANTHER" id="PTHR30466:SF11">
    <property type="entry name" value="FLAVIN-DEPENDENT MONOOXYGENASE, REDUCTASE SUBUNIT HSAB"/>
    <property type="match status" value="1"/>
</dbReference>
<proteinExistence type="inferred from homology"/>
<accession>A0ABV7ZMN3</accession>
<dbReference type="InterPro" id="IPR012349">
    <property type="entry name" value="Split_barrel_FMN-bd"/>
</dbReference>
<feature type="domain" description="Flavin reductase like" evidence="3">
    <location>
        <begin position="26"/>
        <end position="179"/>
    </location>
</feature>
<organism evidence="4 5">
    <name type="scientific">Corynebacterium hansenii</name>
    <dbReference type="NCBI Taxonomy" id="394964"/>
    <lineage>
        <taxon>Bacteria</taxon>
        <taxon>Bacillati</taxon>
        <taxon>Actinomycetota</taxon>
        <taxon>Actinomycetes</taxon>
        <taxon>Mycobacteriales</taxon>
        <taxon>Corynebacteriaceae</taxon>
        <taxon>Corynebacterium</taxon>
    </lineage>
</organism>
<evidence type="ECO:0000313" key="5">
    <source>
        <dbReference type="Proteomes" id="UP001595751"/>
    </source>
</evidence>
<name>A0ABV7ZMN3_9CORY</name>
<dbReference type="SMART" id="SM00903">
    <property type="entry name" value="Flavin_Reduct"/>
    <property type="match status" value="1"/>
</dbReference>
<keyword evidence="2 4" id="KW-0560">Oxidoreductase</keyword>
<evidence type="ECO:0000259" key="3">
    <source>
        <dbReference type="SMART" id="SM00903"/>
    </source>
</evidence>
<reference evidence="5" key="1">
    <citation type="journal article" date="2019" name="Int. J. Syst. Evol. Microbiol.">
        <title>The Global Catalogue of Microorganisms (GCM) 10K type strain sequencing project: providing services to taxonomists for standard genome sequencing and annotation.</title>
        <authorList>
            <consortium name="The Broad Institute Genomics Platform"/>
            <consortium name="The Broad Institute Genome Sequencing Center for Infectious Disease"/>
            <person name="Wu L."/>
            <person name="Ma J."/>
        </authorList>
    </citation>
    <scope>NUCLEOTIDE SEQUENCE [LARGE SCALE GENOMIC DNA]</scope>
    <source>
        <strain evidence="5">CCUG 53252</strain>
    </source>
</reference>
<sequence length="182" mass="19428">MLPALRFRPRRAGCSCCYECSCRPGADRRSVGFATAARARAHFHRRRGGLVDGLPDGMVVASFTGVSLEPPLASICIQDSSRTWRRLRRSGLLGVSVLAEDQPAHVGRLSSKTGERFADVRHHAVGDAVLIDGATAHFTAVIAGQVTHGDHLVVMLELRGATAAEGRPPLVFHGSELKSLAA</sequence>
<dbReference type="Pfam" id="PF01613">
    <property type="entry name" value="Flavin_Reduct"/>
    <property type="match status" value="1"/>
</dbReference>
<evidence type="ECO:0000256" key="2">
    <source>
        <dbReference type="ARBA" id="ARBA00023002"/>
    </source>
</evidence>
<gene>
    <name evidence="4" type="ORF">ACFORJ_04540</name>
</gene>
<dbReference type="EC" id="1.-.-.-" evidence="4"/>
<dbReference type="Gene3D" id="2.30.110.10">
    <property type="entry name" value="Electron Transport, Fmn-binding Protein, Chain A"/>
    <property type="match status" value="1"/>
</dbReference>
<dbReference type="SUPFAM" id="SSF50475">
    <property type="entry name" value="FMN-binding split barrel"/>
    <property type="match status" value="1"/>
</dbReference>
<dbReference type="GO" id="GO:0016491">
    <property type="term" value="F:oxidoreductase activity"/>
    <property type="evidence" value="ECO:0007669"/>
    <property type="project" value="UniProtKB-KW"/>
</dbReference>
<evidence type="ECO:0000256" key="1">
    <source>
        <dbReference type="ARBA" id="ARBA00008898"/>
    </source>
</evidence>
<comment type="similarity">
    <text evidence="1">Belongs to the non-flavoprotein flavin reductase family.</text>
</comment>
<dbReference type="EMBL" id="JBHRZN010000001">
    <property type="protein sequence ID" value="MFC3849431.1"/>
    <property type="molecule type" value="Genomic_DNA"/>
</dbReference>
<dbReference type="Proteomes" id="UP001595751">
    <property type="component" value="Unassembled WGS sequence"/>
</dbReference>
<dbReference type="PANTHER" id="PTHR30466">
    <property type="entry name" value="FLAVIN REDUCTASE"/>
    <property type="match status" value="1"/>
</dbReference>
<dbReference type="InterPro" id="IPR002563">
    <property type="entry name" value="Flavin_Rdtase-like_dom"/>
</dbReference>
<dbReference type="InterPro" id="IPR050268">
    <property type="entry name" value="NADH-dep_flavin_reductase"/>
</dbReference>
<comment type="caution">
    <text evidence="4">The sequence shown here is derived from an EMBL/GenBank/DDBJ whole genome shotgun (WGS) entry which is preliminary data.</text>
</comment>